<dbReference type="EMBL" id="LCPO01000034">
    <property type="protein sequence ID" value="KKU98109.1"/>
    <property type="molecule type" value="Genomic_DNA"/>
</dbReference>
<protein>
    <submittedName>
        <fullName evidence="1">Uncharacterized protein</fullName>
    </submittedName>
</protein>
<reference evidence="1 2" key="1">
    <citation type="journal article" date="2015" name="Nature">
        <title>rRNA introns, odd ribosomes, and small enigmatic genomes across a large radiation of phyla.</title>
        <authorList>
            <person name="Brown C.T."/>
            <person name="Hug L.A."/>
            <person name="Thomas B.C."/>
            <person name="Sharon I."/>
            <person name="Castelle C.J."/>
            <person name="Singh A."/>
            <person name="Wilkins M.J."/>
            <person name="Williams K.H."/>
            <person name="Banfield J.F."/>
        </authorList>
    </citation>
    <scope>NUCLEOTIDE SEQUENCE [LARGE SCALE GENOMIC DNA]</scope>
</reference>
<name>A0A0G1UV67_9BACT</name>
<organism evidence="1 2">
    <name type="scientific">Candidatus Jorgensenbacteria bacterium GW2011_GWC1_48_8</name>
    <dbReference type="NCBI Taxonomy" id="1618666"/>
    <lineage>
        <taxon>Bacteria</taxon>
        <taxon>Candidatus Joergenseniibacteriota</taxon>
    </lineage>
</organism>
<dbReference type="Proteomes" id="UP000034600">
    <property type="component" value="Unassembled WGS sequence"/>
</dbReference>
<gene>
    <name evidence="1" type="ORF">UY32_C0034G0007</name>
</gene>
<evidence type="ECO:0000313" key="2">
    <source>
        <dbReference type="Proteomes" id="UP000034600"/>
    </source>
</evidence>
<accession>A0A0G1UV67</accession>
<dbReference type="AlphaFoldDB" id="A0A0G1UV67"/>
<comment type="caution">
    <text evidence="1">The sequence shown here is derived from an EMBL/GenBank/DDBJ whole genome shotgun (WGS) entry which is preliminary data.</text>
</comment>
<evidence type="ECO:0000313" key="1">
    <source>
        <dbReference type="EMBL" id="KKU98109.1"/>
    </source>
</evidence>
<sequence>MARKKKDNTLLYLAGAGGAAYYLANQKREVVIGGQKVSSIFKKYGIVEGIDYIIDHVDAWPEDPASPSYAKTKQLAQSVWEKTLELSARSRVLFKQVAAKIGKISYITMFAGGSQPGTALKSMLLDLEKVEVSKEQELIEYFKVGGGVSRYKVGIKKLLRVTQANHEFVNQYKDSWVSSLIGVVESVGEALDDIWSAIKGLGSIVITFLKYAPYIILGVGGIWAYNNFIKESA</sequence>
<proteinExistence type="predicted"/>